<feature type="domain" description="Sodium/calcium exchanger membrane region" evidence="12">
    <location>
        <begin position="51"/>
        <end position="208"/>
    </location>
</feature>
<keyword evidence="3 10" id="KW-0813">Transport</keyword>
<evidence type="ECO:0000313" key="13">
    <source>
        <dbReference type="EMBL" id="KID69354.1"/>
    </source>
</evidence>
<dbReference type="InterPro" id="IPR004837">
    <property type="entry name" value="NaCa_Exmemb"/>
</dbReference>
<keyword evidence="10" id="KW-0050">Antiport</keyword>
<keyword evidence="6 10" id="KW-0106">Calcium</keyword>
<dbReference type="GO" id="GO:0006874">
    <property type="term" value="P:intracellular calcium ion homeostasis"/>
    <property type="evidence" value="ECO:0007669"/>
    <property type="project" value="TreeGrafter"/>
</dbReference>
<comment type="similarity">
    <text evidence="2 10">Belongs to the Ca(2+):cation antiporter (CaCA) (TC 2.A.19) family.</text>
</comment>
<dbReference type="InterPro" id="IPR004713">
    <property type="entry name" value="CaH_exchang"/>
</dbReference>
<evidence type="ECO:0000256" key="11">
    <source>
        <dbReference type="SAM" id="MobiDB-lite"/>
    </source>
</evidence>
<comment type="subcellular location">
    <subcellularLocation>
        <location evidence="1">Endomembrane system</location>
        <topology evidence="1">Multi-pass membrane protein</topology>
    </subcellularLocation>
    <subcellularLocation>
        <location evidence="10">Vacuole membrane</location>
    </subcellularLocation>
</comment>
<protein>
    <recommendedName>
        <fullName evidence="10">Vacuolar calcium ion transporter</fullName>
    </recommendedName>
</protein>
<feature type="transmembrane region" description="Helical" evidence="10">
    <location>
        <begin position="21"/>
        <end position="44"/>
    </location>
</feature>
<keyword evidence="5 10" id="KW-0812">Transmembrane</keyword>
<evidence type="ECO:0000256" key="4">
    <source>
        <dbReference type="ARBA" id="ARBA00022568"/>
    </source>
</evidence>
<dbReference type="InterPro" id="IPR044880">
    <property type="entry name" value="NCX_ion-bd_dom_sf"/>
</dbReference>
<feature type="transmembrane region" description="Helical" evidence="10">
    <location>
        <begin position="115"/>
        <end position="133"/>
    </location>
</feature>
<evidence type="ECO:0000256" key="9">
    <source>
        <dbReference type="ARBA" id="ARBA00023136"/>
    </source>
</evidence>
<organism evidence="13 14">
    <name type="scientific">Metarhizium anisopliae (strain ARSEF 549)</name>
    <dbReference type="NCBI Taxonomy" id="3151832"/>
    <lineage>
        <taxon>Eukaryota</taxon>
        <taxon>Fungi</taxon>
        <taxon>Dikarya</taxon>
        <taxon>Ascomycota</taxon>
        <taxon>Pezizomycotina</taxon>
        <taxon>Sordariomycetes</taxon>
        <taxon>Hypocreomycetidae</taxon>
        <taxon>Hypocreales</taxon>
        <taxon>Clavicipitaceae</taxon>
        <taxon>Metarhizium</taxon>
    </lineage>
</organism>
<evidence type="ECO:0000256" key="7">
    <source>
        <dbReference type="ARBA" id="ARBA00022989"/>
    </source>
</evidence>
<keyword evidence="9 10" id="KW-0472">Membrane</keyword>
<keyword evidence="10" id="KW-0926">Vacuole</keyword>
<dbReference type="VEuPathDB" id="FungiDB:MAN_01868"/>
<gene>
    <name evidence="13" type="ORF">MAN_01868</name>
</gene>
<feature type="transmembrane region" description="Helical" evidence="10">
    <location>
        <begin position="385"/>
        <end position="403"/>
    </location>
</feature>
<keyword evidence="14" id="KW-1185">Reference proteome</keyword>
<feature type="domain" description="Sodium/calcium exchanger membrane region" evidence="12">
    <location>
        <begin position="260"/>
        <end position="401"/>
    </location>
</feature>
<sequence length="404" mass="43739">METSNRPQQPVSTIRRAATSTLARLFHADSLLVFVPLGFAAHWARWPDTLVTLSNVLAIMPLSARLSDASDTMGDRWGSLIGGLINATFGNTVELIVGILAILRHEPRLAQSMMIGSILSDILLVQGCCFITAARGTGVLNVNSAVADTLSTLMIITTVALVLPAALYSTFASKSGGERDLGRMVLNFSRATALVLLCVYVAYLYFQLKTHSSIFVDEDEDGEDDEQHHDVLPSSLPQSQAAAEEVQQTDRPSMSDIAVAALTLLVSGLLIAKCTTNFMDSLNGTSRALNISKTFIAIIIMPLASNASELAQVVAASRNQKIDFAIGVIIGSILQISLFVLPLLVVIGWILRLPVDLYFEPSQTYILLLAVIMVNQVLQDKHYTFLHGTLLIAVYVVIMAAYFT</sequence>
<dbReference type="PANTHER" id="PTHR31503">
    <property type="entry name" value="VACUOLAR CALCIUM ION TRANSPORTER"/>
    <property type="match status" value="1"/>
</dbReference>
<reference evidence="13 14" key="1">
    <citation type="journal article" date="2014" name="Proc. Natl. Acad. Sci. U.S.A.">
        <title>Trajectory and genomic determinants of fungal-pathogen speciation and host adaptation.</title>
        <authorList>
            <person name="Hu X."/>
            <person name="Xiao G."/>
            <person name="Zheng P."/>
            <person name="Shang Y."/>
            <person name="Su Y."/>
            <person name="Zhang X."/>
            <person name="Liu X."/>
            <person name="Zhan S."/>
            <person name="St Leger R.J."/>
            <person name="Wang C."/>
        </authorList>
    </citation>
    <scope>NUCLEOTIDE SEQUENCE [LARGE SCALE GENOMIC DNA]</scope>
    <source>
        <strain evidence="13 14">ARSEF 549</strain>
    </source>
</reference>
<comment type="caution">
    <text evidence="13">The sequence shown here is derived from an EMBL/GenBank/DDBJ whole genome shotgun (WGS) entry which is preliminary data.</text>
</comment>
<dbReference type="AlphaFoldDB" id="A0A0B4GM95"/>
<evidence type="ECO:0000313" key="14">
    <source>
        <dbReference type="Proteomes" id="UP000031186"/>
    </source>
</evidence>
<dbReference type="OrthoDB" id="1699231at2759"/>
<dbReference type="Gene3D" id="1.20.1420.30">
    <property type="entry name" value="NCX, central ion-binding region"/>
    <property type="match status" value="1"/>
</dbReference>
<evidence type="ECO:0000259" key="12">
    <source>
        <dbReference type="Pfam" id="PF01699"/>
    </source>
</evidence>
<feature type="transmembrane region" description="Helical" evidence="10">
    <location>
        <begin position="324"/>
        <end position="351"/>
    </location>
</feature>
<dbReference type="PANTHER" id="PTHR31503:SF22">
    <property type="entry name" value="VACUOLAR CALCIUM ION TRANSPORTER"/>
    <property type="match status" value="1"/>
</dbReference>
<comment type="caution">
    <text evidence="10">Lacks conserved residue(s) required for the propagation of feature annotation.</text>
</comment>
<evidence type="ECO:0000256" key="3">
    <source>
        <dbReference type="ARBA" id="ARBA00022448"/>
    </source>
</evidence>
<dbReference type="GO" id="GO:0000329">
    <property type="term" value="C:fungal-type vacuole membrane"/>
    <property type="evidence" value="ECO:0007669"/>
    <property type="project" value="TreeGrafter"/>
</dbReference>
<proteinExistence type="inferred from homology"/>
<evidence type="ECO:0000256" key="8">
    <source>
        <dbReference type="ARBA" id="ARBA00023065"/>
    </source>
</evidence>
<name>A0A0B4GM95_METAF</name>
<feature type="transmembrane region" description="Helical" evidence="10">
    <location>
        <begin position="80"/>
        <end position="103"/>
    </location>
</feature>
<dbReference type="InterPro" id="IPR004798">
    <property type="entry name" value="CAX-like"/>
</dbReference>
<dbReference type="HOGENOM" id="CLU_008721_2_1_1"/>
<feature type="transmembrane region" description="Helical" evidence="10">
    <location>
        <begin position="184"/>
        <end position="206"/>
    </location>
</feature>
<evidence type="ECO:0000256" key="6">
    <source>
        <dbReference type="ARBA" id="ARBA00022837"/>
    </source>
</evidence>
<evidence type="ECO:0000256" key="2">
    <source>
        <dbReference type="ARBA" id="ARBA00008170"/>
    </source>
</evidence>
<evidence type="ECO:0000256" key="1">
    <source>
        <dbReference type="ARBA" id="ARBA00004127"/>
    </source>
</evidence>
<feature type="transmembrane region" description="Helical" evidence="10">
    <location>
        <begin position="257"/>
        <end position="276"/>
    </location>
</feature>
<evidence type="ECO:0000256" key="10">
    <source>
        <dbReference type="RuleBase" id="RU365028"/>
    </source>
</evidence>
<dbReference type="Proteomes" id="UP000031186">
    <property type="component" value="Unassembled WGS sequence"/>
</dbReference>
<feature type="region of interest" description="Disordered" evidence="11">
    <location>
        <begin position="219"/>
        <end position="238"/>
    </location>
</feature>
<dbReference type="NCBIfam" id="TIGR00378">
    <property type="entry name" value="cax"/>
    <property type="match status" value="1"/>
</dbReference>
<keyword evidence="7 10" id="KW-1133">Transmembrane helix</keyword>
<feature type="non-terminal residue" evidence="13">
    <location>
        <position position="1"/>
    </location>
</feature>
<dbReference type="GO" id="GO:0012505">
    <property type="term" value="C:endomembrane system"/>
    <property type="evidence" value="ECO:0007669"/>
    <property type="project" value="UniProtKB-SubCell"/>
</dbReference>
<feature type="transmembrane region" description="Helical" evidence="10">
    <location>
        <begin position="153"/>
        <end position="172"/>
    </location>
</feature>
<feature type="transmembrane region" description="Helical" evidence="10">
    <location>
        <begin position="363"/>
        <end position="379"/>
    </location>
</feature>
<evidence type="ECO:0000256" key="5">
    <source>
        <dbReference type="ARBA" id="ARBA00022692"/>
    </source>
</evidence>
<dbReference type="Pfam" id="PF01699">
    <property type="entry name" value="Na_Ca_ex"/>
    <property type="match status" value="2"/>
</dbReference>
<comment type="function">
    <text evidence="10">Has a role in promoting intracellular calcium ion sequestration via the exchange of calcium ions for hydrogen ions across the vacuolar membrane. Involved also in manganese ion homeostasis via its uptake into the vacuole.</text>
</comment>
<dbReference type="EMBL" id="AZNF01000002">
    <property type="protein sequence ID" value="KID69354.1"/>
    <property type="molecule type" value="Genomic_DNA"/>
</dbReference>
<dbReference type="GO" id="GO:0015369">
    <property type="term" value="F:calcium:proton antiporter activity"/>
    <property type="evidence" value="ECO:0007669"/>
    <property type="project" value="UniProtKB-UniRule"/>
</dbReference>
<keyword evidence="4 10" id="KW-0109">Calcium transport</keyword>
<keyword evidence="8 10" id="KW-0406">Ion transport</keyword>
<accession>A0A0B4GM95</accession>